<organism evidence="2 3">
    <name type="scientific">Polyplosphaeria fusca</name>
    <dbReference type="NCBI Taxonomy" id="682080"/>
    <lineage>
        <taxon>Eukaryota</taxon>
        <taxon>Fungi</taxon>
        <taxon>Dikarya</taxon>
        <taxon>Ascomycota</taxon>
        <taxon>Pezizomycotina</taxon>
        <taxon>Dothideomycetes</taxon>
        <taxon>Pleosporomycetidae</taxon>
        <taxon>Pleosporales</taxon>
        <taxon>Tetraplosphaeriaceae</taxon>
        <taxon>Polyplosphaeria</taxon>
    </lineage>
</organism>
<comment type="caution">
    <text evidence="2">The sequence shown here is derived from an EMBL/GenBank/DDBJ whole genome shotgun (WGS) entry which is preliminary data.</text>
</comment>
<sequence>MVFGLTKTTHSPLTASDVRKRYDTRIDNFLQDVGEGGLGQFLSREEPLDRLFGWAKNARAKQHTTDQQLASQVTAYIQQTEECRKLERQRQELLKTKADLEGRLSRTLNELQNSKRAHHAETGRIMIQHSGDMSQLEAKMQDQRHQFLSELQQQAQQHKQDTTELITGHETERDRLISQLLVNVDDKQEWPDDKLKNNFLELHRLVGSVAASTREEFKFPTEGNIDSQLDPKGFFQRNNRGRGHFLIKGVIWEILRDCFFSSPFGFGALGPSDAREGLLTSFNDWRRLCDGDNDSSTATDYSVFERDHLANRWRNVTFQRIYMVSDKASGDPLSPVHRLRAQNIAVSKDRITKYLSSVAALSYNTVPDDAKEELQDTINLAGEIALQFGIHSSKLELIHADQDYGGDPKPGLLKVTHDADHGVSRQTIVPCKGRSQ</sequence>
<evidence type="ECO:0000313" key="2">
    <source>
        <dbReference type="EMBL" id="KAF2737634.1"/>
    </source>
</evidence>
<dbReference type="Proteomes" id="UP000799444">
    <property type="component" value="Unassembled WGS sequence"/>
</dbReference>
<keyword evidence="3" id="KW-1185">Reference proteome</keyword>
<dbReference type="EMBL" id="ML996114">
    <property type="protein sequence ID" value="KAF2737634.1"/>
    <property type="molecule type" value="Genomic_DNA"/>
</dbReference>
<protein>
    <submittedName>
        <fullName evidence="2">Uncharacterized protein</fullName>
    </submittedName>
</protein>
<keyword evidence="1" id="KW-0175">Coiled coil</keyword>
<evidence type="ECO:0000313" key="3">
    <source>
        <dbReference type="Proteomes" id="UP000799444"/>
    </source>
</evidence>
<feature type="coiled-coil region" evidence="1">
    <location>
        <begin position="76"/>
        <end position="117"/>
    </location>
</feature>
<name>A0A9P4R2S5_9PLEO</name>
<dbReference type="AlphaFoldDB" id="A0A9P4R2S5"/>
<accession>A0A9P4R2S5</accession>
<proteinExistence type="predicted"/>
<dbReference type="OrthoDB" id="5383650at2759"/>
<reference evidence="2" key="1">
    <citation type="journal article" date="2020" name="Stud. Mycol.">
        <title>101 Dothideomycetes genomes: a test case for predicting lifestyles and emergence of pathogens.</title>
        <authorList>
            <person name="Haridas S."/>
            <person name="Albert R."/>
            <person name="Binder M."/>
            <person name="Bloem J."/>
            <person name="Labutti K."/>
            <person name="Salamov A."/>
            <person name="Andreopoulos B."/>
            <person name="Baker S."/>
            <person name="Barry K."/>
            <person name="Bills G."/>
            <person name="Bluhm B."/>
            <person name="Cannon C."/>
            <person name="Castanera R."/>
            <person name="Culley D."/>
            <person name="Daum C."/>
            <person name="Ezra D."/>
            <person name="Gonzalez J."/>
            <person name="Henrissat B."/>
            <person name="Kuo A."/>
            <person name="Liang C."/>
            <person name="Lipzen A."/>
            <person name="Lutzoni F."/>
            <person name="Magnuson J."/>
            <person name="Mondo S."/>
            <person name="Nolan M."/>
            <person name="Ohm R."/>
            <person name="Pangilinan J."/>
            <person name="Park H.-J."/>
            <person name="Ramirez L."/>
            <person name="Alfaro M."/>
            <person name="Sun H."/>
            <person name="Tritt A."/>
            <person name="Yoshinaga Y."/>
            <person name="Zwiers L.-H."/>
            <person name="Turgeon B."/>
            <person name="Goodwin S."/>
            <person name="Spatafora J."/>
            <person name="Crous P."/>
            <person name="Grigoriev I."/>
        </authorList>
    </citation>
    <scope>NUCLEOTIDE SEQUENCE</scope>
    <source>
        <strain evidence="2">CBS 125425</strain>
    </source>
</reference>
<evidence type="ECO:0000256" key="1">
    <source>
        <dbReference type="SAM" id="Coils"/>
    </source>
</evidence>
<gene>
    <name evidence="2" type="ORF">EJ04DRAFT_550380</name>
</gene>